<reference evidence="2" key="1">
    <citation type="journal article" date="2016" name="Nat. Commun.">
        <title>The Gonium pectorale genome demonstrates co-option of cell cycle regulation during the evolution of multicellularity.</title>
        <authorList>
            <person name="Hanschen E.R."/>
            <person name="Marriage T.N."/>
            <person name="Ferris P.J."/>
            <person name="Hamaji T."/>
            <person name="Toyoda A."/>
            <person name="Fujiyama A."/>
            <person name="Neme R."/>
            <person name="Noguchi H."/>
            <person name="Minakuchi Y."/>
            <person name="Suzuki M."/>
            <person name="Kawai-Toyooka H."/>
            <person name="Smith D.R."/>
            <person name="Sparks H."/>
            <person name="Anderson J."/>
            <person name="Bakaric R."/>
            <person name="Luria V."/>
            <person name="Karger A."/>
            <person name="Kirschner M.W."/>
            <person name="Durand P.M."/>
            <person name="Michod R.E."/>
            <person name="Nozaki H."/>
            <person name="Olson B.J."/>
        </authorList>
    </citation>
    <scope>NUCLEOTIDE SEQUENCE [LARGE SCALE GENOMIC DNA]</scope>
    <source>
        <strain evidence="2">NIES-2863</strain>
    </source>
</reference>
<dbReference type="EMBL" id="LSYV01000038">
    <property type="protein sequence ID" value="KXZ47236.1"/>
    <property type="molecule type" value="Genomic_DNA"/>
</dbReference>
<proteinExistence type="predicted"/>
<dbReference type="AlphaFoldDB" id="A0A150GBL0"/>
<keyword evidence="2" id="KW-1185">Reference proteome</keyword>
<sequence>MAEGLDNPHLAHGTYAKVLRRAAKEPQWLLKQCIAASNNNRTAGRYAGNTSAIAAACHLGPFTGAATASLRTRMLAALDSLRAEAAAAAAAEAAADAGGGAERPAGRPHPRGIEVVDAYALTERQCWASAKGDGRHYSYIVPMVVTELLAILKRTLA</sequence>
<comment type="caution">
    <text evidence="1">The sequence shown here is derived from an EMBL/GenBank/DDBJ whole genome shotgun (WGS) entry which is preliminary data.</text>
</comment>
<name>A0A150GBL0_GONPE</name>
<evidence type="ECO:0000313" key="1">
    <source>
        <dbReference type="EMBL" id="KXZ47236.1"/>
    </source>
</evidence>
<gene>
    <name evidence="1" type="ORF">GPECTOR_37g242</name>
</gene>
<dbReference type="Proteomes" id="UP000075714">
    <property type="component" value="Unassembled WGS sequence"/>
</dbReference>
<accession>A0A150GBL0</accession>
<organism evidence="1 2">
    <name type="scientific">Gonium pectorale</name>
    <name type="common">Green alga</name>
    <dbReference type="NCBI Taxonomy" id="33097"/>
    <lineage>
        <taxon>Eukaryota</taxon>
        <taxon>Viridiplantae</taxon>
        <taxon>Chlorophyta</taxon>
        <taxon>core chlorophytes</taxon>
        <taxon>Chlorophyceae</taxon>
        <taxon>CS clade</taxon>
        <taxon>Chlamydomonadales</taxon>
        <taxon>Volvocaceae</taxon>
        <taxon>Gonium</taxon>
    </lineage>
</organism>
<evidence type="ECO:0000313" key="2">
    <source>
        <dbReference type="Proteomes" id="UP000075714"/>
    </source>
</evidence>
<protein>
    <submittedName>
        <fullName evidence="1">Uncharacterized protein</fullName>
    </submittedName>
</protein>
<dbReference type="OrthoDB" id="534216at2759"/>